<name>A0A1S7UHB2_ROSNE</name>
<dbReference type="AlphaFoldDB" id="A0A1S7UHB2"/>
<evidence type="ECO:0000313" key="2">
    <source>
        <dbReference type="Proteomes" id="UP000054516"/>
    </source>
</evidence>
<accession>A0A1S7UHB2</accession>
<sequence length="155" mass="17898">MDDLRATLQRTINTFLENNMLAVKGKDVSLFSVALSEECVRMYRPHSVVRRYPQFFKSELRNADYEAQMKIELLSMRDVSQNITRTVIDTAQRRATLWSEQTVITGDGETKNTIEVVFDLDFTEDGTKISRILEFIDTYESTRVIEEMLSKAAAE</sequence>
<keyword evidence="2" id="KW-1185">Reference proteome</keyword>
<reference evidence="1" key="1">
    <citation type="submission" date="2016-03" db="EMBL/GenBank/DDBJ databases">
        <title>Draft genome sequence of Rosellinia necatrix.</title>
        <authorList>
            <person name="Kanematsu S."/>
        </authorList>
    </citation>
    <scope>NUCLEOTIDE SEQUENCE [LARGE SCALE GENOMIC DNA]</scope>
    <source>
        <strain evidence="1">W97</strain>
    </source>
</reference>
<protein>
    <submittedName>
        <fullName evidence="1">Uncharacterized protein</fullName>
    </submittedName>
</protein>
<dbReference type="OrthoDB" id="3758478at2759"/>
<dbReference type="Proteomes" id="UP000054516">
    <property type="component" value="Unassembled WGS sequence"/>
</dbReference>
<dbReference type="EMBL" id="DF977446">
    <property type="protein sequence ID" value="GAP82528.1"/>
    <property type="molecule type" value="Genomic_DNA"/>
</dbReference>
<organism evidence="1">
    <name type="scientific">Rosellinia necatrix</name>
    <name type="common">White root-rot fungus</name>
    <dbReference type="NCBI Taxonomy" id="77044"/>
    <lineage>
        <taxon>Eukaryota</taxon>
        <taxon>Fungi</taxon>
        <taxon>Dikarya</taxon>
        <taxon>Ascomycota</taxon>
        <taxon>Pezizomycotina</taxon>
        <taxon>Sordariomycetes</taxon>
        <taxon>Xylariomycetidae</taxon>
        <taxon>Xylariales</taxon>
        <taxon>Xylariaceae</taxon>
        <taxon>Rosellinia</taxon>
    </lineage>
</organism>
<dbReference type="STRING" id="77044.A0A1S7UHB2"/>
<gene>
    <name evidence="1" type="ORF">SAMD00023353_0100750</name>
</gene>
<proteinExistence type="predicted"/>
<evidence type="ECO:0000313" key="1">
    <source>
        <dbReference type="EMBL" id="GAP82528.1"/>
    </source>
</evidence>